<dbReference type="STRING" id="299467.A0A443SE05"/>
<reference evidence="4 5" key="1">
    <citation type="journal article" date="2018" name="Gigascience">
        <title>Genomes of trombidid mites reveal novel predicted allergens and laterally-transferred genes associated with secondary metabolism.</title>
        <authorList>
            <person name="Dong X."/>
            <person name="Chaisiri K."/>
            <person name="Xia D."/>
            <person name="Armstrong S.D."/>
            <person name="Fang Y."/>
            <person name="Donnelly M.J."/>
            <person name="Kadowaki T."/>
            <person name="McGarry J.W."/>
            <person name="Darby A.C."/>
            <person name="Makepeace B.L."/>
        </authorList>
    </citation>
    <scope>NUCLEOTIDE SEQUENCE [LARGE SCALE GENOMIC DNA]</scope>
    <source>
        <strain evidence="4">UoL-UT</strain>
    </source>
</reference>
<keyword evidence="4" id="KW-0418">Kinase</keyword>
<keyword evidence="4" id="KW-0808">Transferase</keyword>
<evidence type="ECO:0000313" key="4">
    <source>
        <dbReference type="EMBL" id="RWS25753.1"/>
    </source>
</evidence>
<evidence type="ECO:0000256" key="2">
    <source>
        <dbReference type="ARBA" id="ARBA00023136"/>
    </source>
</evidence>
<evidence type="ECO:0000313" key="5">
    <source>
        <dbReference type="Proteomes" id="UP000288716"/>
    </source>
</evidence>
<dbReference type="EMBL" id="NCKV01003415">
    <property type="protein sequence ID" value="RWS25753.1"/>
    <property type="molecule type" value="Genomic_DNA"/>
</dbReference>
<protein>
    <submittedName>
        <fullName evidence="4">Membrane-associated guanylate kinase: WW and PDZ domain-containing protein 2-like protein</fullName>
    </submittedName>
</protein>
<evidence type="ECO:0000259" key="3">
    <source>
        <dbReference type="PROSITE" id="PS50052"/>
    </source>
</evidence>
<dbReference type="GO" id="GO:0007165">
    <property type="term" value="P:signal transduction"/>
    <property type="evidence" value="ECO:0007669"/>
    <property type="project" value="TreeGrafter"/>
</dbReference>
<dbReference type="PROSITE" id="PS50052">
    <property type="entry name" value="GUANYLATE_KINASE_2"/>
    <property type="match status" value="1"/>
</dbReference>
<dbReference type="InterPro" id="IPR008145">
    <property type="entry name" value="GK/Ca_channel_bsu"/>
</dbReference>
<dbReference type="GO" id="GO:0016301">
    <property type="term" value="F:kinase activity"/>
    <property type="evidence" value="ECO:0007669"/>
    <property type="project" value="UniProtKB-KW"/>
</dbReference>
<dbReference type="InterPro" id="IPR020590">
    <property type="entry name" value="Guanylate_kinase_CS"/>
</dbReference>
<dbReference type="InterPro" id="IPR008144">
    <property type="entry name" value="Guanylate_kin-like_dom"/>
</dbReference>
<dbReference type="AlphaFoldDB" id="A0A443SE05"/>
<sequence length="190" mass="21541">MENEDVYNHRKTPPINSEPMPSLPQLRHWSEVVYECLDVQLDDWNIAGGSDYGQLPYLINSGDILLEVDGHKVSGFTRNDVLEIVRSKPLHDIKAVSSSSSFGLPIDLREYLSRRFVRGSIDQDLQATIRDNVYFRTIPCTTRPPRPSEVDGVDYKFVSKEVFMEMDKSGVLLESGVYSGHYYGTPLPLS</sequence>
<dbReference type="Pfam" id="PF00625">
    <property type="entry name" value="Guanylate_kin"/>
    <property type="match status" value="1"/>
</dbReference>
<keyword evidence="5" id="KW-1185">Reference proteome</keyword>
<dbReference type="OrthoDB" id="66881at2759"/>
<dbReference type="SUPFAM" id="SSF50156">
    <property type="entry name" value="PDZ domain-like"/>
    <property type="match status" value="1"/>
</dbReference>
<dbReference type="InterPro" id="IPR036034">
    <property type="entry name" value="PDZ_sf"/>
</dbReference>
<dbReference type="PROSITE" id="PS00856">
    <property type="entry name" value="GUANYLATE_KINASE_1"/>
    <property type="match status" value="1"/>
</dbReference>
<accession>A0A443SE05</accession>
<dbReference type="Proteomes" id="UP000288716">
    <property type="component" value="Unassembled WGS sequence"/>
</dbReference>
<feature type="non-terminal residue" evidence="4">
    <location>
        <position position="190"/>
    </location>
</feature>
<dbReference type="FunFam" id="3.30.63.10:FF:000002">
    <property type="entry name" value="Guanylate kinase 1"/>
    <property type="match status" value="1"/>
</dbReference>
<proteinExistence type="predicted"/>
<dbReference type="InterPro" id="IPR027417">
    <property type="entry name" value="P-loop_NTPase"/>
</dbReference>
<keyword evidence="2" id="KW-0472">Membrane</keyword>
<feature type="domain" description="Guanylate kinase-like" evidence="3">
    <location>
        <begin position="118"/>
        <end position="190"/>
    </location>
</feature>
<evidence type="ECO:0000256" key="1">
    <source>
        <dbReference type="ARBA" id="ARBA00004170"/>
    </source>
</evidence>
<organism evidence="4 5">
    <name type="scientific">Leptotrombidium deliense</name>
    <dbReference type="NCBI Taxonomy" id="299467"/>
    <lineage>
        <taxon>Eukaryota</taxon>
        <taxon>Metazoa</taxon>
        <taxon>Ecdysozoa</taxon>
        <taxon>Arthropoda</taxon>
        <taxon>Chelicerata</taxon>
        <taxon>Arachnida</taxon>
        <taxon>Acari</taxon>
        <taxon>Acariformes</taxon>
        <taxon>Trombidiformes</taxon>
        <taxon>Prostigmata</taxon>
        <taxon>Anystina</taxon>
        <taxon>Parasitengona</taxon>
        <taxon>Trombiculoidea</taxon>
        <taxon>Trombiculidae</taxon>
        <taxon>Leptotrombidium</taxon>
    </lineage>
</organism>
<dbReference type="Gene3D" id="3.30.63.10">
    <property type="entry name" value="Guanylate Kinase phosphate binding domain"/>
    <property type="match status" value="1"/>
</dbReference>
<dbReference type="GO" id="GO:0005737">
    <property type="term" value="C:cytoplasm"/>
    <property type="evidence" value="ECO:0007669"/>
    <property type="project" value="TreeGrafter"/>
</dbReference>
<dbReference type="SUPFAM" id="SSF52540">
    <property type="entry name" value="P-loop containing nucleoside triphosphate hydrolases"/>
    <property type="match status" value="1"/>
</dbReference>
<name>A0A443SE05_9ACAR</name>
<comment type="caution">
    <text evidence="4">The sequence shown here is derived from an EMBL/GenBank/DDBJ whole genome shotgun (WGS) entry which is preliminary data.</text>
</comment>
<dbReference type="PANTHER" id="PTHR10316:SF40">
    <property type="entry name" value="LD27118P"/>
    <property type="match status" value="1"/>
</dbReference>
<dbReference type="VEuPathDB" id="VectorBase:LDEU006287"/>
<gene>
    <name evidence="4" type="ORF">B4U80_04910</name>
</gene>
<comment type="subcellular location">
    <subcellularLocation>
        <location evidence="1">Membrane</location>
        <topology evidence="1">Peripheral membrane protein</topology>
    </subcellularLocation>
</comment>
<dbReference type="GO" id="GO:0016020">
    <property type="term" value="C:membrane"/>
    <property type="evidence" value="ECO:0007669"/>
    <property type="project" value="UniProtKB-SubCell"/>
</dbReference>
<dbReference type="PANTHER" id="PTHR10316">
    <property type="entry name" value="MEMBRANE ASSOCIATED GUANYLATE KINASE-RELATED"/>
    <property type="match status" value="1"/>
</dbReference>